<keyword evidence="2" id="KW-1185">Reference proteome</keyword>
<evidence type="ECO:0000313" key="1">
    <source>
        <dbReference type="EMBL" id="KAJ3573795.1"/>
    </source>
</evidence>
<comment type="caution">
    <text evidence="1">The sequence shown here is derived from an EMBL/GenBank/DDBJ whole genome shotgun (WGS) entry which is preliminary data.</text>
</comment>
<dbReference type="AlphaFoldDB" id="A0A9W8TM34"/>
<gene>
    <name evidence="1" type="ORF">NPX13_g4575</name>
</gene>
<accession>A0A9W8TM34</accession>
<organism evidence="1 2">
    <name type="scientific">Xylaria arbuscula</name>
    <dbReference type="NCBI Taxonomy" id="114810"/>
    <lineage>
        <taxon>Eukaryota</taxon>
        <taxon>Fungi</taxon>
        <taxon>Dikarya</taxon>
        <taxon>Ascomycota</taxon>
        <taxon>Pezizomycotina</taxon>
        <taxon>Sordariomycetes</taxon>
        <taxon>Xylariomycetidae</taxon>
        <taxon>Xylariales</taxon>
        <taxon>Xylariaceae</taxon>
        <taxon>Xylaria</taxon>
    </lineage>
</organism>
<evidence type="ECO:0000313" key="2">
    <source>
        <dbReference type="Proteomes" id="UP001148614"/>
    </source>
</evidence>
<protein>
    <submittedName>
        <fullName evidence="1">Uncharacterized protein</fullName>
    </submittedName>
</protein>
<name>A0A9W8TM34_9PEZI</name>
<proteinExistence type="predicted"/>
<dbReference type="EMBL" id="JANPWZ010000657">
    <property type="protein sequence ID" value="KAJ3573795.1"/>
    <property type="molecule type" value="Genomic_DNA"/>
</dbReference>
<reference evidence="1" key="1">
    <citation type="submission" date="2022-07" db="EMBL/GenBank/DDBJ databases">
        <title>Genome Sequence of Xylaria arbuscula.</title>
        <authorList>
            <person name="Buettner E."/>
        </authorList>
    </citation>
    <scope>NUCLEOTIDE SEQUENCE</scope>
    <source>
        <strain evidence="1">VT107</strain>
    </source>
</reference>
<dbReference type="Proteomes" id="UP001148614">
    <property type="component" value="Unassembled WGS sequence"/>
</dbReference>
<sequence length="173" mass="18355">MATPAAIKFKLFGCSRQSICDSKRAEGAVAASPKLLPVEAARKLLLMACPGLLAYSCRLMVVGQPRNLGSSQAAEQQAHDVRFHPVGPPQYPPGADPRSREGVPHAAGTVPTTVTHGDYRLNASWDCTLYPEQVGMPPNKAKPYLSAEIAYGSGLSQESLSDGDPEISTTAHQ</sequence>